<reference evidence="2" key="1">
    <citation type="submission" date="2016-11" db="EMBL/GenBank/DDBJ databases">
        <authorList>
            <person name="Varghese N."/>
            <person name="Submissions S."/>
        </authorList>
    </citation>
    <scope>NUCLEOTIDE SEQUENCE [LARGE SCALE GENOMIC DNA]</scope>
    <source>
        <strain evidence="2">DSM 15449</strain>
    </source>
</reference>
<protein>
    <submittedName>
        <fullName evidence="1">Uncharacterized protein</fullName>
    </submittedName>
</protein>
<accession>A0A1M6H3Q4</accession>
<dbReference type="AlphaFoldDB" id="A0A1M6H3Q4"/>
<proteinExistence type="predicted"/>
<evidence type="ECO:0000313" key="1">
    <source>
        <dbReference type="EMBL" id="SHJ16803.1"/>
    </source>
</evidence>
<dbReference type="EMBL" id="FQXJ01000042">
    <property type="protein sequence ID" value="SHJ16803.1"/>
    <property type="molecule type" value="Genomic_DNA"/>
</dbReference>
<keyword evidence="2" id="KW-1185">Reference proteome</keyword>
<feature type="non-terminal residue" evidence="1">
    <location>
        <position position="1"/>
    </location>
</feature>
<name>A0A1M6H3Q4_9FIRM</name>
<organism evidence="1 2">
    <name type="scientific">Desulfosporosinus lacus DSM 15449</name>
    <dbReference type="NCBI Taxonomy" id="1121420"/>
    <lineage>
        <taxon>Bacteria</taxon>
        <taxon>Bacillati</taxon>
        <taxon>Bacillota</taxon>
        <taxon>Clostridia</taxon>
        <taxon>Eubacteriales</taxon>
        <taxon>Desulfitobacteriaceae</taxon>
        <taxon>Desulfosporosinus</taxon>
    </lineage>
</organism>
<evidence type="ECO:0000313" key="2">
    <source>
        <dbReference type="Proteomes" id="UP000183954"/>
    </source>
</evidence>
<gene>
    <name evidence="1" type="ORF">SAMN02746098_05273</name>
</gene>
<dbReference type="Proteomes" id="UP000183954">
    <property type="component" value="Unassembled WGS sequence"/>
</dbReference>
<sequence length="135" mass="15791">FMCHPCHFIWGVLNSSAPTNLESRGSTRSDPHCWSLRHESQCGERLVRLSSHCRRMRYESQCGEKLPFARSVSLWWVARRYCPPDTIVLFVYRTRKLRIHTAGERVTSRSVAKGFPSPRSVSLWWVARRYSSYAD</sequence>